<dbReference type="GO" id="GO:0043022">
    <property type="term" value="F:ribosome binding"/>
    <property type="evidence" value="ECO:0007669"/>
    <property type="project" value="UniProtKB-UniRule"/>
</dbReference>
<dbReference type="NCBIfam" id="NF003593">
    <property type="entry name" value="PRK05255.1-1"/>
    <property type="match status" value="1"/>
</dbReference>
<evidence type="ECO:0000256" key="1">
    <source>
        <dbReference type="ARBA" id="ARBA00022490"/>
    </source>
</evidence>
<evidence type="ECO:0000256" key="6">
    <source>
        <dbReference type="SAM" id="MobiDB-lite"/>
    </source>
</evidence>
<keyword evidence="4 5" id="KW-0694">RNA-binding</keyword>
<dbReference type="PANTHER" id="PTHR38101">
    <property type="entry name" value="UPF0307 PROTEIN YJGA"/>
    <property type="match status" value="1"/>
</dbReference>
<keyword evidence="1 5" id="KW-0963">Cytoplasm</keyword>
<feature type="region of interest" description="Disordered" evidence="6">
    <location>
        <begin position="1"/>
        <end position="34"/>
    </location>
</feature>
<dbReference type="Gene3D" id="1.10.60.30">
    <property type="entry name" value="PSPTO4464-like domains"/>
    <property type="match status" value="2"/>
</dbReference>
<gene>
    <name evidence="5" type="primary">darP</name>
    <name evidence="7" type="ORF">IT774_00795</name>
</gene>
<evidence type="ECO:0000256" key="5">
    <source>
        <dbReference type="HAMAP-Rule" id="MF_00765"/>
    </source>
</evidence>
<evidence type="ECO:0000256" key="4">
    <source>
        <dbReference type="ARBA" id="ARBA00022884"/>
    </source>
</evidence>
<dbReference type="HAMAP" id="MF_00765">
    <property type="entry name" value="DarP"/>
    <property type="match status" value="1"/>
</dbReference>
<keyword evidence="3 5" id="KW-0699">rRNA-binding</keyword>
<dbReference type="Pfam" id="PF04751">
    <property type="entry name" value="DarP"/>
    <property type="match status" value="1"/>
</dbReference>
<evidence type="ECO:0000256" key="2">
    <source>
        <dbReference type="ARBA" id="ARBA00022517"/>
    </source>
</evidence>
<keyword evidence="8" id="KW-1185">Reference proteome</keyword>
<evidence type="ECO:0000256" key="3">
    <source>
        <dbReference type="ARBA" id="ARBA00022730"/>
    </source>
</evidence>
<comment type="similarity">
    <text evidence="5">Belongs to the DarP family.</text>
</comment>
<dbReference type="EMBL" id="CP064795">
    <property type="protein sequence ID" value="QPG05850.1"/>
    <property type="molecule type" value="Genomic_DNA"/>
</dbReference>
<dbReference type="KEGG" id="smaa:IT774_00795"/>
<dbReference type="GO" id="GO:0005829">
    <property type="term" value="C:cytosol"/>
    <property type="evidence" value="ECO:0007669"/>
    <property type="project" value="TreeGrafter"/>
</dbReference>
<dbReference type="GO" id="GO:1902626">
    <property type="term" value="P:assembly of large subunit precursor of preribosome"/>
    <property type="evidence" value="ECO:0007669"/>
    <property type="project" value="UniProtKB-UniRule"/>
</dbReference>
<sequence length="183" mass="21552">MSDHKHHSPQDSFSNFKDINEDEEPLSKTELKRQSAQFQKLGEQLVKLTPAHLDTIPMDEQLEEAVMIARSVNRKKDGYRRQLQFIGKLLRQRDVAPITQALMMLTHQHQANNAAFHELEKARDDVAKNGDEAIQRLVEEYPELERQKLRQYHRQIKKEQEKNAVPKASRELFQYLKQVISER</sequence>
<dbReference type="CDD" id="cd16331">
    <property type="entry name" value="YjgA-like"/>
    <property type="match status" value="1"/>
</dbReference>
<dbReference type="PANTHER" id="PTHR38101:SF1">
    <property type="entry name" value="UPF0307 PROTEIN YJGA"/>
    <property type="match status" value="1"/>
</dbReference>
<dbReference type="AlphaFoldDB" id="A0A7S9DXU7"/>
<proteinExistence type="inferred from homology"/>
<dbReference type="InterPro" id="IPR006839">
    <property type="entry name" value="DarP"/>
</dbReference>
<evidence type="ECO:0000313" key="7">
    <source>
        <dbReference type="EMBL" id="QPG05850.1"/>
    </source>
</evidence>
<reference evidence="7 8" key="1">
    <citation type="submission" date="2020-11" db="EMBL/GenBank/DDBJ databases">
        <title>Complete genome sequence for Salinimonas sp. strain G2-b.</title>
        <authorList>
            <person name="Park S.-J."/>
        </authorList>
    </citation>
    <scope>NUCLEOTIDE SEQUENCE [LARGE SCALE GENOMIC DNA]</scope>
    <source>
        <strain evidence="7 8">G2-b</strain>
    </source>
</reference>
<accession>A0A7S9DXU7</accession>
<evidence type="ECO:0000313" key="8">
    <source>
        <dbReference type="Proteomes" id="UP000595095"/>
    </source>
</evidence>
<protein>
    <recommendedName>
        <fullName evidence="5">Dual-action ribosomal maturation protein DarP</fullName>
    </recommendedName>
    <alternativeName>
        <fullName evidence="5">Large ribosomal subunit assembly factor DarP</fullName>
    </alternativeName>
</protein>
<dbReference type="GO" id="GO:0019843">
    <property type="term" value="F:rRNA binding"/>
    <property type="evidence" value="ECO:0007669"/>
    <property type="project" value="UniProtKB-UniRule"/>
</dbReference>
<name>A0A7S9DXU7_9ALTE</name>
<comment type="function">
    <text evidence="5">Member of a network of 50S ribosomal subunit biogenesis factors which assembles along the 30S-50S interface, preventing incorrect 23S rRNA structures from forming. Promotes peptidyl transferase center (PTC) maturation.</text>
</comment>
<dbReference type="Proteomes" id="UP000595095">
    <property type="component" value="Chromosome"/>
</dbReference>
<organism evidence="7 8">
    <name type="scientific">Salinimonas marina</name>
    <dbReference type="NCBI Taxonomy" id="2785918"/>
    <lineage>
        <taxon>Bacteria</taxon>
        <taxon>Pseudomonadati</taxon>
        <taxon>Pseudomonadota</taxon>
        <taxon>Gammaproteobacteria</taxon>
        <taxon>Alteromonadales</taxon>
        <taxon>Alteromonadaceae</taxon>
        <taxon>Alteromonas/Salinimonas group</taxon>
        <taxon>Salinimonas</taxon>
    </lineage>
</organism>
<dbReference type="RefSeq" id="WP_195810933.1">
    <property type="nucleotide sequence ID" value="NZ_CP064795.1"/>
</dbReference>
<dbReference type="SUPFAM" id="SSF158710">
    <property type="entry name" value="PSPTO4464-like"/>
    <property type="match status" value="1"/>
</dbReference>
<dbReference type="PIRSF" id="PIRSF016183">
    <property type="entry name" value="UCP016183"/>
    <property type="match status" value="1"/>
</dbReference>
<dbReference type="InterPro" id="IPR023153">
    <property type="entry name" value="DarP_sf"/>
</dbReference>
<comment type="subcellular location">
    <subcellularLocation>
        <location evidence="5">Cytoplasm</location>
    </subcellularLocation>
    <text evidence="5">Associates with late stage pre-50S ribosomal subunits.</text>
</comment>
<keyword evidence="2 5" id="KW-0690">Ribosome biogenesis</keyword>